<dbReference type="SMART" id="SM00027">
    <property type="entry name" value="EH"/>
    <property type="match status" value="1"/>
</dbReference>
<keyword evidence="7 8" id="KW-0503">Monooxygenase</keyword>
<protein>
    <submittedName>
        <fullName evidence="12">Protein binding protein</fullName>
    </submittedName>
</protein>
<gene>
    <name evidence="12" type="ORF">AG1IA_08586</name>
</gene>
<feature type="domain" description="EH" evidence="11">
    <location>
        <begin position="386"/>
        <end position="427"/>
    </location>
</feature>
<feature type="compositionally biased region" description="Basic and acidic residues" evidence="10">
    <location>
        <begin position="490"/>
        <end position="517"/>
    </location>
</feature>
<dbReference type="PANTHER" id="PTHR46300:SF7">
    <property type="entry name" value="P450, PUTATIVE (EUROFUNG)-RELATED"/>
    <property type="match status" value="1"/>
</dbReference>
<dbReference type="PROSITE" id="PS50031">
    <property type="entry name" value="EH"/>
    <property type="match status" value="1"/>
</dbReference>
<dbReference type="InterPro" id="IPR001128">
    <property type="entry name" value="Cyt_P450"/>
</dbReference>
<feature type="region of interest" description="Disordered" evidence="10">
    <location>
        <begin position="475"/>
        <end position="517"/>
    </location>
</feature>
<dbReference type="Gene3D" id="1.10.630.10">
    <property type="entry name" value="Cytochrome P450"/>
    <property type="match status" value="1"/>
</dbReference>
<feature type="region of interest" description="Disordered" evidence="10">
    <location>
        <begin position="107"/>
        <end position="219"/>
    </location>
</feature>
<keyword evidence="3 8" id="KW-0349">Heme</keyword>
<comment type="similarity">
    <text evidence="2 8">Belongs to the cytochrome P450 family.</text>
</comment>
<dbReference type="SUPFAM" id="SSF47473">
    <property type="entry name" value="EF-hand"/>
    <property type="match status" value="1"/>
</dbReference>
<feature type="compositionally biased region" description="Polar residues" evidence="10">
    <location>
        <begin position="477"/>
        <end position="487"/>
    </location>
</feature>
<sequence>MSYDKLVYDEPEKFNPDRFLNPKTPSPPTFGFGRRSCPGIHLAESTLFITISTLLALFEIRPIKDKDGNDVIPEVNMKTNVLVSHQIVEYIDLRGIGVKRREITAVPSADEHPVESRLEQDETSLVPPPPRNASDKRRTAMNPNWRPGGQPQQQQQQQYQQQQQQIGGFGGGLQPQATGFPQQRSGFLGPQQTGFQPQQTGFQPQQTGFQPQQTGFQPQQTGFQQQGFQQQPGFQAGLQPQATGFPGLQPQATGFPGQRPGFGQQPSGVPPVPPLPQGLQQQAQQQRFLSASPALVPQATGWQGAGGGLSASPLAPQMTGFHDPRVQMMTNTFMPAANFQPNQGGALQFAGGPQHGQSLQQSIQQHNEEQRGTAAPRIPWKLTRDEQKNYDQIFRAWDQGSTGFISGQVALEVFGQSGLSREDLAKICVLCLTRFLGLNGNEIPDVLPPELVPASARDLGDQVGFLKDLLKNDTHTRATNAPTSRAPQRSFHDAGPTDRKDGTVYRHDDTDVKGYKSAARHIDRSRVRFGDDSPSSDLADMKRQLENASKALDKAAARDQYEDDLDQEMDELKSEIRRVQDDLDYVSRGPRSVSKDEERRKLERKLLALMHERIPEVERKIEDRDRRRRDDDRDWARERDKRNQGGSYRDRDRDRDDYDRDRDRDRYDRDPPPFA</sequence>
<evidence type="ECO:0000256" key="8">
    <source>
        <dbReference type="RuleBase" id="RU000461"/>
    </source>
</evidence>
<evidence type="ECO:0000256" key="2">
    <source>
        <dbReference type="ARBA" id="ARBA00010617"/>
    </source>
</evidence>
<proteinExistence type="inferred from homology"/>
<dbReference type="PANTHER" id="PTHR46300">
    <property type="entry name" value="P450, PUTATIVE (EUROFUNG)-RELATED-RELATED"/>
    <property type="match status" value="1"/>
</dbReference>
<dbReference type="STRING" id="983506.L8WM14"/>
<evidence type="ECO:0000256" key="4">
    <source>
        <dbReference type="ARBA" id="ARBA00022723"/>
    </source>
</evidence>
<evidence type="ECO:0000256" key="7">
    <source>
        <dbReference type="ARBA" id="ARBA00023033"/>
    </source>
</evidence>
<dbReference type="InterPro" id="IPR050364">
    <property type="entry name" value="Cytochrome_P450_fung"/>
</dbReference>
<feature type="region of interest" description="Disordered" evidence="10">
    <location>
        <begin position="235"/>
        <end position="290"/>
    </location>
</feature>
<dbReference type="GO" id="GO:0005506">
    <property type="term" value="F:iron ion binding"/>
    <property type="evidence" value="ECO:0007669"/>
    <property type="project" value="InterPro"/>
</dbReference>
<keyword evidence="9" id="KW-0175">Coiled coil</keyword>
<dbReference type="Pfam" id="PF00067">
    <property type="entry name" value="p450"/>
    <property type="match status" value="1"/>
</dbReference>
<keyword evidence="4 8" id="KW-0479">Metal-binding</keyword>
<dbReference type="GO" id="GO:0016705">
    <property type="term" value="F:oxidoreductase activity, acting on paired donors, with incorporation or reduction of molecular oxygen"/>
    <property type="evidence" value="ECO:0007669"/>
    <property type="project" value="InterPro"/>
</dbReference>
<dbReference type="InterPro" id="IPR017972">
    <property type="entry name" value="Cyt_P450_CS"/>
</dbReference>
<evidence type="ECO:0000256" key="5">
    <source>
        <dbReference type="ARBA" id="ARBA00023002"/>
    </source>
</evidence>
<comment type="cofactor">
    <cofactor evidence="1">
        <name>heme</name>
        <dbReference type="ChEBI" id="CHEBI:30413"/>
    </cofactor>
</comment>
<evidence type="ECO:0000259" key="11">
    <source>
        <dbReference type="PROSITE" id="PS50031"/>
    </source>
</evidence>
<comment type="caution">
    <text evidence="12">The sequence shown here is derived from an EMBL/GenBank/DDBJ whole genome shotgun (WGS) entry which is preliminary data.</text>
</comment>
<dbReference type="PROSITE" id="PS00086">
    <property type="entry name" value="CYTOCHROME_P450"/>
    <property type="match status" value="1"/>
</dbReference>
<evidence type="ECO:0000256" key="1">
    <source>
        <dbReference type="ARBA" id="ARBA00001971"/>
    </source>
</evidence>
<feature type="compositionally biased region" description="Low complexity" evidence="10">
    <location>
        <begin position="254"/>
        <end position="267"/>
    </location>
</feature>
<dbReference type="SUPFAM" id="SSF48264">
    <property type="entry name" value="Cytochrome P450"/>
    <property type="match status" value="1"/>
</dbReference>
<name>L8WM14_THACA</name>
<feature type="compositionally biased region" description="Low complexity" evidence="10">
    <location>
        <begin position="186"/>
        <end position="219"/>
    </location>
</feature>
<evidence type="ECO:0000256" key="9">
    <source>
        <dbReference type="SAM" id="Coils"/>
    </source>
</evidence>
<feature type="region of interest" description="Disordered" evidence="10">
    <location>
        <begin position="617"/>
        <end position="675"/>
    </location>
</feature>
<feature type="coiled-coil region" evidence="9">
    <location>
        <begin position="538"/>
        <end position="582"/>
    </location>
</feature>
<reference evidence="12 13" key="1">
    <citation type="journal article" date="2013" name="Nat. Commun.">
        <title>The evolution and pathogenic mechanisms of the rice sheath blight pathogen.</title>
        <authorList>
            <person name="Zheng A."/>
            <person name="Lin R."/>
            <person name="Xu L."/>
            <person name="Qin P."/>
            <person name="Tang C."/>
            <person name="Ai P."/>
            <person name="Zhang D."/>
            <person name="Liu Y."/>
            <person name="Sun Z."/>
            <person name="Feng H."/>
            <person name="Wang Y."/>
            <person name="Chen Y."/>
            <person name="Liang X."/>
            <person name="Fu R."/>
            <person name="Li Q."/>
            <person name="Zhang J."/>
            <person name="Yu X."/>
            <person name="Xie Z."/>
            <person name="Ding L."/>
            <person name="Guan P."/>
            <person name="Tang J."/>
            <person name="Liang Y."/>
            <person name="Wang S."/>
            <person name="Deng Q."/>
            <person name="Li S."/>
            <person name="Zhu J."/>
            <person name="Wang L."/>
            <person name="Liu H."/>
            <person name="Li P."/>
        </authorList>
    </citation>
    <scope>NUCLEOTIDE SEQUENCE [LARGE SCALE GENOMIC DNA]</scope>
    <source>
        <strain evidence="13">AG-1 IA</strain>
    </source>
</reference>
<organism evidence="12 13">
    <name type="scientific">Thanatephorus cucumeris (strain AG1-IA)</name>
    <name type="common">Rice sheath blight fungus</name>
    <name type="synonym">Rhizoctonia solani</name>
    <dbReference type="NCBI Taxonomy" id="983506"/>
    <lineage>
        <taxon>Eukaryota</taxon>
        <taxon>Fungi</taxon>
        <taxon>Dikarya</taxon>
        <taxon>Basidiomycota</taxon>
        <taxon>Agaricomycotina</taxon>
        <taxon>Agaricomycetes</taxon>
        <taxon>Cantharellales</taxon>
        <taxon>Ceratobasidiaceae</taxon>
        <taxon>Rhizoctonia</taxon>
        <taxon>Rhizoctonia solani AG-1</taxon>
    </lineage>
</organism>
<keyword evidence="6 8" id="KW-0408">Iron</keyword>
<dbReference type="GO" id="GO:0020037">
    <property type="term" value="F:heme binding"/>
    <property type="evidence" value="ECO:0007669"/>
    <property type="project" value="InterPro"/>
</dbReference>
<evidence type="ECO:0000256" key="10">
    <source>
        <dbReference type="SAM" id="MobiDB-lite"/>
    </source>
</evidence>
<keyword evidence="13" id="KW-1185">Reference proteome</keyword>
<evidence type="ECO:0000256" key="3">
    <source>
        <dbReference type="ARBA" id="ARBA00022617"/>
    </source>
</evidence>
<feature type="compositionally biased region" description="Low complexity" evidence="10">
    <location>
        <begin position="277"/>
        <end position="286"/>
    </location>
</feature>
<dbReference type="InterPro" id="IPR000261">
    <property type="entry name" value="EH_dom"/>
</dbReference>
<dbReference type="Proteomes" id="UP000011668">
    <property type="component" value="Unassembled WGS sequence"/>
</dbReference>
<dbReference type="EMBL" id="AFRT01002684">
    <property type="protein sequence ID" value="ELU37384.1"/>
    <property type="molecule type" value="Genomic_DNA"/>
</dbReference>
<dbReference type="Gene3D" id="1.10.238.10">
    <property type="entry name" value="EF-hand"/>
    <property type="match status" value="1"/>
</dbReference>
<dbReference type="GO" id="GO:0004497">
    <property type="term" value="F:monooxygenase activity"/>
    <property type="evidence" value="ECO:0007669"/>
    <property type="project" value="UniProtKB-KW"/>
</dbReference>
<evidence type="ECO:0000313" key="13">
    <source>
        <dbReference type="Proteomes" id="UP000011668"/>
    </source>
</evidence>
<dbReference type="OMA" id="PRVRHKK"/>
<dbReference type="InterPro" id="IPR011992">
    <property type="entry name" value="EF-hand-dom_pair"/>
</dbReference>
<feature type="compositionally biased region" description="Low complexity" evidence="10">
    <location>
        <begin position="147"/>
        <end position="166"/>
    </location>
</feature>
<evidence type="ECO:0000256" key="6">
    <source>
        <dbReference type="ARBA" id="ARBA00023004"/>
    </source>
</evidence>
<dbReference type="OrthoDB" id="1716625at2759"/>
<keyword evidence="5 8" id="KW-0560">Oxidoreductase</keyword>
<evidence type="ECO:0000313" key="12">
    <source>
        <dbReference type="EMBL" id="ELU37384.1"/>
    </source>
</evidence>
<dbReference type="InterPro" id="IPR036396">
    <property type="entry name" value="Cyt_P450_sf"/>
</dbReference>
<feature type="compositionally biased region" description="Basic and acidic residues" evidence="10">
    <location>
        <begin position="107"/>
        <end position="120"/>
    </location>
</feature>
<accession>L8WM14</accession>
<dbReference type="AlphaFoldDB" id="L8WM14"/>
<dbReference type="HOGENOM" id="CLU_407204_0_0_1"/>